<protein>
    <submittedName>
        <fullName evidence="1">Uncharacterized protein</fullName>
    </submittedName>
</protein>
<dbReference type="Proteomes" id="UP000325333">
    <property type="component" value="Unassembled WGS sequence"/>
</dbReference>
<reference evidence="1 2" key="1">
    <citation type="submission" date="2019-07" db="EMBL/GenBank/DDBJ databases">
        <title>Genome sequencing of the stress-tolerant strain Azospirillum brasilense Az19.</title>
        <authorList>
            <person name="Maroniche G.A."/>
            <person name="Garcia J.E."/>
            <person name="Pagnussat L."/>
            <person name="Amenta M."/>
            <person name="Creus C.M."/>
        </authorList>
    </citation>
    <scope>NUCLEOTIDE SEQUENCE [LARGE SCALE GENOMIC DNA]</scope>
    <source>
        <strain evidence="1 2">Az19</strain>
    </source>
</reference>
<evidence type="ECO:0000313" key="2">
    <source>
        <dbReference type="Proteomes" id="UP000325333"/>
    </source>
</evidence>
<dbReference type="AlphaFoldDB" id="A0A5B0KNQ5"/>
<gene>
    <name evidence="1" type="ORF">FH063_002144</name>
</gene>
<organism evidence="1 2">
    <name type="scientific">Azospirillum argentinense</name>
    <dbReference type="NCBI Taxonomy" id="2970906"/>
    <lineage>
        <taxon>Bacteria</taxon>
        <taxon>Pseudomonadati</taxon>
        <taxon>Pseudomonadota</taxon>
        <taxon>Alphaproteobacteria</taxon>
        <taxon>Rhodospirillales</taxon>
        <taxon>Azospirillaceae</taxon>
        <taxon>Azospirillum</taxon>
    </lineage>
</organism>
<sequence>MGNRHVRFVKRSVVASMLTPPFDFRHLTQKAWSDWTIFQQLFFQDTNIILAH</sequence>
<name>A0A5B0KNQ5_9PROT</name>
<evidence type="ECO:0000313" key="1">
    <source>
        <dbReference type="EMBL" id="KAA1054242.1"/>
    </source>
</evidence>
<comment type="caution">
    <text evidence="1">The sequence shown here is derived from an EMBL/GenBank/DDBJ whole genome shotgun (WGS) entry which is preliminary data.</text>
</comment>
<accession>A0A5B0KNQ5</accession>
<dbReference type="EMBL" id="VEWN01000011">
    <property type="protein sequence ID" value="KAA1054242.1"/>
    <property type="molecule type" value="Genomic_DNA"/>
</dbReference>
<proteinExistence type="predicted"/>